<proteinExistence type="predicted"/>
<evidence type="ECO:0000313" key="1">
    <source>
        <dbReference type="EMBL" id="SAL57218.1"/>
    </source>
</evidence>
<protein>
    <submittedName>
        <fullName evidence="1">Uncharacterized protein</fullName>
    </submittedName>
</protein>
<reference evidence="1 2" key="1">
    <citation type="submission" date="2016-01" db="EMBL/GenBank/DDBJ databases">
        <authorList>
            <person name="Oliw E.H."/>
        </authorList>
    </citation>
    <scope>NUCLEOTIDE SEQUENCE [LARGE SCALE GENOMIC DNA]</scope>
    <source>
        <strain evidence="1">LMG 27134</strain>
    </source>
</reference>
<accession>A0A158IKX6</accession>
<gene>
    <name evidence="1" type="ORF">AWB69_06203</name>
</gene>
<dbReference type="Proteomes" id="UP000054683">
    <property type="component" value="Unassembled WGS sequence"/>
</dbReference>
<name>A0A158IKX6_9BURK</name>
<dbReference type="AlphaFoldDB" id="A0A158IKX6"/>
<dbReference type="EMBL" id="FCOK02000054">
    <property type="protein sequence ID" value="SAL57218.1"/>
    <property type="molecule type" value="Genomic_DNA"/>
</dbReference>
<sequence>MGHVFSSPRYALFGFKPQLQHAYATSCETCENADIKRRAQAPAVRVALTMPTCLACRLLLLQGTFQRTAGARYRLTGS</sequence>
<organism evidence="1 2">
    <name type="scientific">Caballeronia udeis</name>
    <dbReference type="NCBI Taxonomy" id="1232866"/>
    <lineage>
        <taxon>Bacteria</taxon>
        <taxon>Pseudomonadati</taxon>
        <taxon>Pseudomonadota</taxon>
        <taxon>Betaproteobacteria</taxon>
        <taxon>Burkholderiales</taxon>
        <taxon>Burkholderiaceae</taxon>
        <taxon>Caballeronia</taxon>
    </lineage>
</organism>
<evidence type="ECO:0000313" key="2">
    <source>
        <dbReference type="Proteomes" id="UP000054683"/>
    </source>
</evidence>